<dbReference type="PANTHER" id="PTHR45958:SF12">
    <property type="entry name" value="OS01G0948500 PROTEIN"/>
    <property type="match status" value="1"/>
</dbReference>
<dbReference type="Proteomes" id="UP001151287">
    <property type="component" value="Unassembled WGS sequence"/>
</dbReference>
<evidence type="ECO:0000313" key="3">
    <source>
        <dbReference type="Proteomes" id="UP001151287"/>
    </source>
</evidence>
<dbReference type="EMBL" id="JAMQYH010000003">
    <property type="protein sequence ID" value="KAJ1695731.1"/>
    <property type="molecule type" value="Genomic_DNA"/>
</dbReference>
<dbReference type="AlphaFoldDB" id="A0A9Q0CKU5"/>
<dbReference type="InterPro" id="IPR000225">
    <property type="entry name" value="Armadillo"/>
</dbReference>
<gene>
    <name evidence="2" type="ORF">LUZ63_012429</name>
</gene>
<dbReference type="Gene3D" id="1.25.10.10">
    <property type="entry name" value="Leucine-rich Repeat Variant"/>
    <property type="match status" value="3"/>
</dbReference>
<organism evidence="2 3">
    <name type="scientific">Rhynchospora breviuscula</name>
    <dbReference type="NCBI Taxonomy" id="2022672"/>
    <lineage>
        <taxon>Eukaryota</taxon>
        <taxon>Viridiplantae</taxon>
        <taxon>Streptophyta</taxon>
        <taxon>Embryophyta</taxon>
        <taxon>Tracheophyta</taxon>
        <taxon>Spermatophyta</taxon>
        <taxon>Magnoliopsida</taxon>
        <taxon>Liliopsida</taxon>
        <taxon>Poales</taxon>
        <taxon>Cyperaceae</taxon>
        <taxon>Cyperoideae</taxon>
        <taxon>Rhynchosporeae</taxon>
        <taxon>Rhynchospora</taxon>
    </lineage>
</organism>
<dbReference type="InterPro" id="IPR052608">
    <property type="entry name" value="U-box_domain_protein"/>
</dbReference>
<dbReference type="SUPFAM" id="SSF48371">
    <property type="entry name" value="ARM repeat"/>
    <property type="match status" value="2"/>
</dbReference>
<feature type="repeat" description="ARM" evidence="1">
    <location>
        <begin position="487"/>
        <end position="529"/>
    </location>
</feature>
<sequence>MTRVLPRGEIERDPFTRQCVRGETARAEGKFQMGRRFCIARSFNSTTTQKTLIIIKIRHIKSEKLSLSQPVVSLQVDLTESFTLPFRFPSLFPNRLLLLLSQPSQPLSPPCSTSISYHALTLFSPHVPFSLYTSKMHPHPKASLTPTRSLPSLLADLSALINSTISLPATPPLLASLLEQLNPVVDSLYQTRFSDYATVVSTLELLQAELNHANSLVRAPGGPHTGLLQLSVREIGRRLGLVQEAWVDVPVEVKEGVDMLKAEMVGVRFQEVAKKKNAGVVADVEDLVVRIKTGDEEGIGNAGLEIEGLIEESVLVPEECAGLISALFGRICLVKSDCRVKILSMLRRLAGYTNCNKEKMSSSEYLSSIVRCLSRDEEERREAVGLLVDISDVSKVRQRIGRIKGCIVMLVALQNGDDLIAKSNAEKLLGTLSNSTQNVLLMAEAGYFAPMIHLLNEGSDMNKILMASAISKMRLTEQTKASLGEQGSIEPLVKIFTAGNLEAKSSALGAIRNLSSSPKNVQLLINSGIISPLFQLLFSVTSVLMTLREPASSLLAKLAKSEDILLHKSVPQKTLSLVNLSSASIQLNLLNALTSITSHQNSKRARTKVRENGAIQLLLPFLTSQDKEIRVAALNLLFNLSKDCKAELDKPFLEETYIAILVNVVTSQLASDSEKTAAIGTLGNLPIKDEKITEILMKANLVPLLVYLLGTKISNELLVERIAGLFIRFTIPSNKKVQNASVTSGVITSLITILSEGSIRAKSKAAVSLSQLSQNTLALSKAKSSRSLRLYPSSETRCEVHGGYCTVKSTFCLVKAGAVSPLVRILKGNERKADENVLEALSTLMQDEIWERGVMAIEKASGIEAIIKIVEVGNLKAQEKAIWILERAFRIERNREKYGEVAQVLLIDLAQKGNQISRPMIGKILAHLQLLQVQASYFGDAT</sequence>
<name>A0A9Q0CKU5_9POAL</name>
<dbReference type="SMART" id="SM00185">
    <property type="entry name" value="ARM"/>
    <property type="match status" value="8"/>
</dbReference>
<keyword evidence="3" id="KW-1185">Reference proteome</keyword>
<protein>
    <submittedName>
        <fullName evidence="2">Uncharacterized protein</fullName>
    </submittedName>
</protein>
<comment type="caution">
    <text evidence="2">The sequence shown here is derived from an EMBL/GenBank/DDBJ whole genome shotgun (WGS) entry which is preliminary data.</text>
</comment>
<dbReference type="InterPro" id="IPR011989">
    <property type="entry name" value="ARM-like"/>
</dbReference>
<dbReference type="InterPro" id="IPR016024">
    <property type="entry name" value="ARM-type_fold"/>
</dbReference>
<proteinExistence type="predicted"/>
<dbReference type="PROSITE" id="PS50176">
    <property type="entry name" value="ARM_REPEAT"/>
    <property type="match status" value="1"/>
</dbReference>
<accession>A0A9Q0CKU5</accession>
<evidence type="ECO:0000313" key="2">
    <source>
        <dbReference type="EMBL" id="KAJ1695731.1"/>
    </source>
</evidence>
<dbReference type="OrthoDB" id="1683831at2759"/>
<dbReference type="PANTHER" id="PTHR45958">
    <property type="entry name" value="RING-TYPE E3 UBIQUITIN TRANSFERASE"/>
    <property type="match status" value="1"/>
</dbReference>
<evidence type="ECO:0000256" key="1">
    <source>
        <dbReference type="PROSITE-ProRule" id="PRU00259"/>
    </source>
</evidence>
<reference evidence="2" key="1">
    <citation type="journal article" date="2022" name="Cell">
        <title>Repeat-based holocentromeres influence genome architecture and karyotype evolution.</title>
        <authorList>
            <person name="Hofstatter P.G."/>
            <person name="Thangavel G."/>
            <person name="Lux T."/>
            <person name="Neumann P."/>
            <person name="Vondrak T."/>
            <person name="Novak P."/>
            <person name="Zhang M."/>
            <person name="Costa L."/>
            <person name="Castellani M."/>
            <person name="Scott A."/>
            <person name="Toegelov H."/>
            <person name="Fuchs J."/>
            <person name="Mata-Sucre Y."/>
            <person name="Dias Y."/>
            <person name="Vanzela A.L.L."/>
            <person name="Huettel B."/>
            <person name="Almeida C.C.S."/>
            <person name="Simkova H."/>
            <person name="Souza G."/>
            <person name="Pedrosa-Harand A."/>
            <person name="Macas J."/>
            <person name="Mayer K.F.X."/>
            <person name="Houben A."/>
            <person name="Marques A."/>
        </authorList>
    </citation>
    <scope>NUCLEOTIDE SEQUENCE</scope>
    <source>
        <strain evidence="2">RhyBre1mFocal</strain>
    </source>
</reference>